<keyword evidence="4" id="KW-0805">Transcription regulation</keyword>
<dbReference type="GO" id="GO:1900376">
    <property type="term" value="P:regulation of secondary metabolite biosynthetic process"/>
    <property type="evidence" value="ECO:0007669"/>
    <property type="project" value="TreeGrafter"/>
</dbReference>
<dbReference type="CDD" id="cd07153">
    <property type="entry name" value="Fur_like"/>
    <property type="match status" value="1"/>
</dbReference>
<evidence type="ECO:0000313" key="9">
    <source>
        <dbReference type="EMBL" id="AWN23555.1"/>
    </source>
</evidence>
<organism evidence="9 10">
    <name type="scientific">Deinococcus irradiatisoli</name>
    <dbReference type="NCBI Taxonomy" id="2202254"/>
    <lineage>
        <taxon>Bacteria</taxon>
        <taxon>Thermotogati</taxon>
        <taxon>Deinococcota</taxon>
        <taxon>Deinococci</taxon>
        <taxon>Deinococcales</taxon>
        <taxon>Deinococcaceae</taxon>
        <taxon>Deinococcus</taxon>
    </lineage>
</organism>
<keyword evidence="8" id="KW-0408">Iron</keyword>
<dbReference type="PANTHER" id="PTHR33202:SF22">
    <property type="entry name" value="HYDROGEN PEROXIDE SENSITIVE REPRESSOR"/>
    <property type="match status" value="1"/>
</dbReference>
<dbReference type="InterPro" id="IPR043135">
    <property type="entry name" value="Fur_C"/>
</dbReference>
<comment type="similarity">
    <text evidence="1">Belongs to the Fur family.</text>
</comment>
<dbReference type="GO" id="GO:0008270">
    <property type="term" value="F:zinc ion binding"/>
    <property type="evidence" value="ECO:0007669"/>
    <property type="project" value="TreeGrafter"/>
</dbReference>
<dbReference type="Proteomes" id="UP000245368">
    <property type="component" value="Chromosome"/>
</dbReference>
<evidence type="ECO:0000256" key="4">
    <source>
        <dbReference type="ARBA" id="ARBA00023015"/>
    </source>
</evidence>
<dbReference type="GO" id="GO:0003700">
    <property type="term" value="F:DNA-binding transcription factor activity"/>
    <property type="evidence" value="ECO:0007669"/>
    <property type="project" value="InterPro"/>
</dbReference>
<feature type="binding site" evidence="8">
    <location>
        <position position="82"/>
    </location>
    <ligand>
        <name>Fe cation</name>
        <dbReference type="ChEBI" id="CHEBI:24875"/>
    </ligand>
</feature>
<dbReference type="GO" id="GO:0000976">
    <property type="term" value="F:transcription cis-regulatory region binding"/>
    <property type="evidence" value="ECO:0007669"/>
    <property type="project" value="TreeGrafter"/>
</dbReference>
<evidence type="ECO:0000256" key="8">
    <source>
        <dbReference type="PIRSR" id="PIRSR602481-2"/>
    </source>
</evidence>
<dbReference type="Pfam" id="PF01475">
    <property type="entry name" value="FUR"/>
    <property type="match status" value="1"/>
</dbReference>
<evidence type="ECO:0000256" key="5">
    <source>
        <dbReference type="ARBA" id="ARBA00023125"/>
    </source>
</evidence>
<feature type="binding site" evidence="7">
    <location>
        <position position="130"/>
    </location>
    <ligand>
        <name>Zn(2+)</name>
        <dbReference type="ChEBI" id="CHEBI:29105"/>
    </ligand>
</feature>
<dbReference type="AlphaFoldDB" id="A0A2Z3JF14"/>
<evidence type="ECO:0000256" key="1">
    <source>
        <dbReference type="ARBA" id="ARBA00007957"/>
    </source>
</evidence>
<comment type="cofactor">
    <cofactor evidence="7">
        <name>Zn(2+)</name>
        <dbReference type="ChEBI" id="CHEBI:29105"/>
    </cofactor>
    <text evidence="7">Binds 1 zinc ion per subunit.</text>
</comment>
<evidence type="ECO:0000256" key="7">
    <source>
        <dbReference type="PIRSR" id="PIRSR602481-1"/>
    </source>
</evidence>
<feature type="binding site" evidence="7">
    <location>
        <position position="88"/>
    </location>
    <ligand>
        <name>Zn(2+)</name>
        <dbReference type="ChEBI" id="CHEBI:29105"/>
    </ligand>
</feature>
<dbReference type="PANTHER" id="PTHR33202">
    <property type="entry name" value="ZINC UPTAKE REGULATION PROTEIN"/>
    <property type="match status" value="1"/>
</dbReference>
<keyword evidence="3 7" id="KW-0862">Zinc</keyword>
<dbReference type="Gene3D" id="1.10.10.10">
    <property type="entry name" value="Winged helix-like DNA-binding domain superfamily/Winged helix DNA-binding domain"/>
    <property type="match status" value="1"/>
</dbReference>
<dbReference type="OrthoDB" id="8659436at2"/>
<reference evidence="9 10" key="1">
    <citation type="submission" date="2018-05" db="EMBL/GenBank/DDBJ databases">
        <title>Complete Genome Sequence of Deinococcus sp. strain 17bor-2.</title>
        <authorList>
            <person name="Srinivasan S."/>
        </authorList>
    </citation>
    <scope>NUCLEOTIDE SEQUENCE [LARGE SCALE GENOMIC DNA]</scope>
    <source>
        <strain evidence="9 10">17bor-2</strain>
    </source>
</reference>
<dbReference type="InterPro" id="IPR036390">
    <property type="entry name" value="WH_DNA-bd_sf"/>
</dbReference>
<sequence length="133" mass="14345">MSAAPSPAPPRETRQREVISRLLQSAEGPLGVPELHARALNELPRLGVATVYRTLKLLQEQGAAHIVTLDGENLYEASGRGHHHHFSCRQCGRVYTLNTCPVALPAGTVYPGGFVVEAHEVTLYGLCPACAPR</sequence>
<dbReference type="GO" id="GO:0045892">
    <property type="term" value="P:negative regulation of DNA-templated transcription"/>
    <property type="evidence" value="ECO:0007669"/>
    <property type="project" value="TreeGrafter"/>
</dbReference>
<keyword evidence="10" id="KW-1185">Reference proteome</keyword>
<evidence type="ECO:0000256" key="2">
    <source>
        <dbReference type="ARBA" id="ARBA00022491"/>
    </source>
</evidence>
<feature type="binding site" evidence="7">
    <location>
        <position position="127"/>
    </location>
    <ligand>
        <name>Zn(2+)</name>
        <dbReference type="ChEBI" id="CHEBI:29105"/>
    </ligand>
</feature>
<feature type="binding site" evidence="8">
    <location>
        <position position="119"/>
    </location>
    <ligand>
        <name>Fe cation</name>
        <dbReference type="ChEBI" id="CHEBI:24875"/>
    </ligand>
</feature>
<keyword evidence="6" id="KW-0804">Transcription</keyword>
<dbReference type="Gene3D" id="3.30.1490.190">
    <property type="match status" value="1"/>
</dbReference>
<gene>
    <name evidence="9" type="ORF">DKM44_10225</name>
</gene>
<protein>
    <submittedName>
        <fullName evidence="9">Transcriptional repressor</fullName>
    </submittedName>
</protein>
<name>A0A2Z3JF14_9DEIO</name>
<dbReference type="InterPro" id="IPR036388">
    <property type="entry name" value="WH-like_DNA-bd_sf"/>
</dbReference>
<keyword evidence="7" id="KW-0479">Metal-binding</keyword>
<dbReference type="KEGG" id="dez:DKM44_10225"/>
<evidence type="ECO:0000256" key="6">
    <source>
        <dbReference type="ARBA" id="ARBA00023163"/>
    </source>
</evidence>
<feature type="binding site" evidence="7">
    <location>
        <position position="91"/>
    </location>
    <ligand>
        <name>Zn(2+)</name>
        <dbReference type="ChEBI" id="CHEBI:29105"/>
    </ligand>
</feature>
<dbReference type="SUPFAM" id="SSF46785">
    <property type="entry name" value="Winged helix' DNA-binding domain"/>
    <property type="match status" value="1"/>
</dbReference>
<accession>A0A2Z3JF14</accession>
<dbReference type="InterPro" id="IPR002481">
    <property type="entry name" value="FUR"/>
</dbReference>
<dbReference type="RefSeq" id="WP_109827283.1">
    <property type="nucleotide sequence ID" value="NZ_CP029494.1"/>
</dbReference>
<evidence type="ECO:0000313" key="10">
    <source>
        <dbReference type="Proteomes" id="UP000245368"/>
    </source>
</evidence>
<dbReference type="EMBL" id="CP029494">
    <property type="protein sequence ID" value="AWN23555.1"/>
    <property type="molecule type" value="Genomic_DNA"/>
</dbReference>
<proteinExistence type="inferred from homology"/>
<keyword evidence="2" id="KW-0678">Repressor</keyword>
<comment type="cofactor">
    <cofactor evidence="8">
        <name>Mn(2+)</name>
        <dbReference type="ChEBI" id="CHEBI:29035"/>
    </cofactor>
    <cofactor evidence="8">
        <name>Fe(2+)</name>
        <dbReference type="ChEBI" id="CHEBI:29033"/>
    </cofactor>
    <text evidence="8">Binds 1 Mn(2+) or Fe(2+) ion per subunit.</text>
</comment>
<keyword evidence="5" id="KW-0238">DNA-binding</keyword>
<evidence type="ECO:0000256" key="3">
    <source>
        <dbReference type="ARBA" id="ARBA00022833"/>
    </source>
</evidence>